<reference evidence="2 3" key="1">
    <citation type="journal article" date="2019" name="J. Hered.">
        <title>An Improved Genome Assembly for Drosophila navojoa, the Basal Species in the mojavensis Cluster.</title>
        <authorList>
            <person name="Vanderlinde T."/>
            <person name="Dupim E.G."/>
            <person name="Nazario-Yepiz N.O."/>
            <person name="Carvalho A.B."/>
        </authorList>
    </citation>
    <scope>NUCLEOTIDE SEQUENCE [LARGE SCALE GENOMIC DNA]</scope>
    <source>
        <strain evidence="2">Navoj_Jal97</strain>
        <tissue evidence="2">Whole organism</tissue>
    </source>
</reference>
<keyword evidence="3" id="KW-1185">Reference proteome</keyword>
<dbReference type="AlphaFoldDB" id="A0A484B4U2"/>
<gene>
    <name evidence="2" type="ORF">AWZ03_009720</name>
</gene>
<feature type="compositionally biased region" description="Acidic residues" evidence="1">
    <location>
        <begin position="73"/>
        <end position="82"/>
    </location>
</feature>
<evidence type="ECO:0000313" key="3">
    <source>
        <dbReference type="Proteomes" id="UP000295192"/>
    </source>
</evidence>
<dbReference type="OMA" id="NCNKMER"/>
<comment type="caution">
    <text evidence="2">The sequence shown here is derived from an EMBL/GenBank/DDBJ whole genome shotgun (WGS) entry which is preliminary data.</text>
</comment>
<feature type="region of interest" description="Disordered" evidence="1">
    <location>
        <begin position="56"/>
        <end position="82"/>
    </location>
</feature>
<accession>A0A484B4U2</accession>
<protein>
    <submittedName>
        <fullName evidence="2">Uncharacterized protein</fullName>
    </submittedName>
</protein>
<evidence type="ECO:0000313" key="2">
    <source>
        <dbReference type="EMBL" id="TDG43856.1"/>
    </source>
</evidence>
<sequence>MCHSVVHSRVQQQQQQQLNKAEHRKPTTCDNYNPPPVARLLDCHAPLVGCPQVGRRKLQPQMKKSNCNKMERDNDDNDNSIK</sequence>
<organism evidence="2 3">
    <name type="scientific">Drosophila navojoa</name>
    <name type="common">Fruit fly</name>
    <dbReference type="NCBI Taxonomy" id="7232"/>
    <lineage>
        <taxon>Eukaryota</taxon>
        <taxon>Metazoa</taxon>
        <taxon>Ecdysozoa</taxon>
        <taxon>Arthropoda</taxon>
        <taxon>Hexapoda</taxon>
        <taxon>Insecta</taxon>
        <taxon>Pterygota</taxon>
        <taxon>Neoptera</taxon>
        <taxon>Endopterygota</taxon>
        <taxon>Diptera</taxon>
        <taxon>Brachycera</taxon>
        <taxon>Muscomorpha</taxon>
        <taxon>Ephydroidea</taxon>
        <taxon>Drosophilidae</taxon>
        <taxon>Drosophila</taxon>
    </lineage>
</organism>
<dbReference type="EMBL" id="LSRL02000129">
    <property type="protein sequence ID" value="TDG43856.1"/>
    <property type="molecule type" value="Genomic_DNA"/>
</dbReference>
<evidence type="ECO:0000256" key="1">
    <source>
        <dbReference type="SAM" id="MobiDB-lite"/>
    </source>
</evidence>
<proteinExistence type="predicted"/>
<dbReference type="Proteomes" id="UP000295192">
    <property type="component" value="Unassembled WGS sequence"/>
</dbReference>
<feature type="region of interest" description="Disordered" evidence="1">
    <location>
        <begin position="1"/>
        <end position="33"/>
    </location>
</feature>
<name>A0A484B4U2_DRONA</name>